<keyword evidence="4" id="KW-1185">Reference proteome</keyword>
<dbReference type="KEGG" id="bgp:BGL_2c27250"/>
<dbReference type="EMBL" id="CP002581">
    <property type="protein sequence ID" value="AJK50779.1"/>
    <property type="molecule type" value="Genomic_DNA"/>
</dbReference>
<protein>
    <submittedName>
        <fullName evidence="3">Putative transcriptional regulator LysR family</fullName>
    </submittedName>
</protein>
<gene>
    <name evidence="3" type="ORF">BGL_2c27250</name>
</gene>
<dbReference type="InterPro" id="IPR058163">
    <property type="entry name" value="LysR-type_TF_proteobact-type"/>
</dbReference>
<dbReference type="RefSeq" id="WP_052498522.1">
    <property type="nucleotide sequence ID" value="NZ_CP002581.1"/>
</dbReference>
<dbReference type="PANTHER" id="PTHR30537:SF1">
    <property type="entry name" value="HTH-TYPE TRANSCRIPTIONAL REGULATOR PGRR"/>
    <property type="match status" value="1"/>
</dbReference>
<reference evidence="3 4" key="2">
    <citation type="journal article" date="2016" name="Appl. Microbiol. Biotechnol.">
        <title>Mutations improving production and secretion of extracellular lipase by Burkholderia glumae PG1.</title>
        <authorList>
            <person name="Knapp A."/>
            <person name="Voget S."/>
            <person name="Gao R."/>
            <person name="Zaburannyi N."/>
            <person name="Krysciak D."/>
            <person name="Breuer M."/>
            <person name="Hauer B."/>
            <person name="Streit W.R."/>
            <person name="Muller R."/>
            <person name="Daniel R."/>
            <person name="Jaeger K.E."/>
        </authorList>
    </citation>
    <scope>NUCLEOTIDE SEQUENCE [LARGE SCALE GENOMIC DNA]</scope>
    <source>
        <strain evidence="3 4">PG1</strain>
    </source>
</reference>
<evidence type="ECO:0000256" key="1">
    <source>
        <dbReference type="ARBA" id="ARBA00009437"/>
    </source>
</evidence>
<organism evidence="3 4">
    <name type="scientific">Burkholderia plantarii</name>
    <dbReference type="NCBI Taxonomy" id="41899"/>
    <lineage>
        <taxon>Bacteria</taxon>
        <taxon>Pseudomonadati</taxon>
        <taxon>Pseudomonadota</taxon>
        <taxon>Betaproteobacteria</taxon>
        <taxon>Burkholderiales</taxon>
        <taxon>Burkholderiaceae</taxon>
        <taxon>Burkholderia</taxon>
    </lineage>
</organism>
<dbReference type="Proteomes" id="UP000031838">
    <property type="component" value="Chromosome 2"/>
</dbReference>
<dbReference type="GO" id="GO:0003700">
    <property type="term" value="F:DNA-binding transcription factor activity"/>
    <property type="evidence" value="ECO:0007669"/>
    <property type="project" value="TreeGrafter"/>
</dbReference>
<name>A0A0B6S8L3_BURPL</name>
<proteinExistence type="inferred from homology"/>
<dbReference type="Gene3D" id="3.40.190.10">
    <property type="entry name" value="Periplasmic binding protein-like II"/>
    <property type="match status" value="2"/>
</dbReference>
<dbReference type="AlphaFoldDB" id="A0A0B6S8L3"/>
<dbReference type="GO" id="GO:0043565">
    <property type="term" value="F:sequence-specific DNA binding"/>
    <property type="evidence" value="ECO:0007669"/>
    <property type="project" value="TreeGrafter"/>
</dbReference>
<dbReference type="InterPro" id="IPR005119">
    <property type="entry name" value="LysR_subst-bd"/>
</dbReference>
<dbReference type="HOGENOM" id="CLU_039613_16_4_4"/>
<feature type="domain" description="LysR substrate-binding" evidence="2">
    <location>
        <begin position="2"/>
        <end position="115"/>
    </location>
</feature>
<sequence>MPATPHDLAGRRCINQRLPTHGGPHAREFERGDQKLGVRVEGQVSFNHAAQMPWAANDGLGLTHLPLDVLQPGGDAGRLVPVPERWWPVFPGYRLYHPSHRQIAPALALVIEALRWRPA</sequence>
<accession>A0A0B6S8L3</accession>
<dbReference type="Pfam" id="PF03466">
    <property type="entry name" value="LysR_substrate"/>
    <property type="match status" value="1"/>
</dbReference>
<dbReference type="SUPFAM" id="SSF53850">
    <property type="entry name" value="Periplasmic binding protein-like II"/>
    <property type="match status" value="1"/>
</dbReference>
<dbReference type="PANTHER" id="PTHR30537">
    <property type="entry name" value="HTH-TYPE TRANSCRIPTIONAL REGULATOR"/>
    <property type="match status" value="1"/>
</dbReference>
<evidence type="ECO:0000259" key="2">
    <source>
        <dbReference type="Pfam" id="PF03466"/>
    </source>
</evidence>
<evidence type="ECO:0000313" key="4">
    <source>
        <dbReference type="Proteomes" id="UP000031838"/>
    </source>
</evidence>
<reference evidence="4" key="1">
    <citation type="submission" date="2011-03" db="EMBL/GenBank/DDBJ databases">
        <authorList>
            <person name="Voget S."/>
            <person name="Streit W.R."/>
            <person name="Jaeger K.E."/>
            <person name="Daniel R."/>
        </authorList>
    </citation>
    <scope>NUCLEOTIDE SEQUENCE [LARGE SCALE GENOMIC DNA]</scope>
    <source>
        <strain evidence="4">PG1</strain>
    </source>
</reference>
<evidence type="ECO:0000313" key="3">
    <source>
        <dbReference type="EMBL" id="AJK50779.1"/>
    </source>
</evidence>
<dbReference type="GO" id="GO:0006351">
    <property type="term" value="P:DNA-templated transcription"/>
    <property type="evidence" value="ECO:0007669"/>
    <property type="project" value="TreeGrafter"/>
</dbReference>
<comment type="similarity">
    <text evidence="1">Belongs to the LysR transcriptional regulatory family.</text>
</comment>